<dbReference type="InterPro" id="IPR011047">
    <property type="entry name" value="Quinoprotein_ADH-like_sf"/>
</dbReference>
<dbReference type="InterPro" id="IPR052918">
    <property type="entry name" value="Motility_Chemotaxis_Reg"/>
</dbReference>
<feature type="domain" description="PKD-like" evidence="3">
    <location>
        <begin position="445"/>
        <end position="524"/>
    </location>
</feature>
<organism evidence="4 5">
    <name type="scientific">Pontibacter diazotrophicus</name>
    <dbReference type="NCBI Taxonomy" id="1400979"/>
    <lineage>
        <taxon>Bacteria</taxon>
        <taxon>Pseudomonadati</taxon>
        <taxon>Bacteroidota</taxon>
        <taxon>Cytophagia</taxon>
        <taxon>Cytophagales</taxon>
        <taxon>Hymenobacteraceae</taxon>
        <taxon>Pontibacter</taxon>
    </lineage>
</organism>
<gene>
    <name evidence="4" type="ORF">DXT99_19045</name>
</gene>
<evidence type="ECO:0000313" key="4">
    <source>
        <dbReference type="EMBL" id="RDV13632.1"/>
    </source>
</evidence>
<dbReference type="Proteomes" id="UP000256708">
    <property type="component" value="Unassembled WGS sequence"/>
</dbReference>
<dbReference type="PANTHER" id="PTHR35580:SF1">
    <property type="entry name" value="PHYTASE-LIKE DOMAIN-CONTAINING PROTEIN"/>
    <property type="match status" value="1"/>
</dbReference>
<dbReference type="NCBIfam" id="TIGR04183">
    <property type="entry name" value="Por_Secre_tail"/>
    <property type="match status" value="1"/>
</dbReference>
<dbReference type="Gene3D" id="2.120.10.30">
    <property type="entry name" value="TolB, C-terminal domain"/>
    <property type="match status" value="2"/>
</dbReference>
<dbReference type="Pfam" id="PF19408">
    <property type="entry name" value="PKD_6"/>
    <property type="match status" value="1"/>
</dbReference>
<feature type="chain" id="PRO_5017825924" evidence="1">
    <location>
        <begin position="24"/>
        <end position="807"/>
    </location>
</feature>
<dbReference type="SUPFAM" id="SSF50998">
    <property type="entry name" value="Quinoprotein alcohol dehydrogenase-like"/>
    <property type="match status" value="1"/>
</dbReference>
<dbReference type="SUPFAM" id="SSF63829">
    <property type="entry name" value="Calcium-dependent phosphotriesterase"/>
    <property type="match status" value="1"/>
</dbReference>
<evidence type="ECO:0000259" key="2">
    <source>
        <dbReference type="Pfam" id="PF18962"/>
    </source>
</evidence>
<reference evidence="5" key="1">
    <citation type="submission" date="2018-08" db="EMBL/GenBank/DDBJ databases">
        <authorList>
            <person name="Liu Z.-W."/>
            <person name="Du Z.-J."/>
        </authorList>
    </citation>
    <scope>NUCLEOTIDE SEQUENCE [LARGE SCALE GENOMIC DNA]</scope>
    <source>
        <strain evidence="5">H4X</strain>
    </source>
</reference>
<evidence type="ECO:0000259" key="3">
    <source>
        <dbReference type="Pfam" id="PF19408"/>
    </source>
</evidence>
<dbReference type="RefSeq" id="WP_115567172.1">
    <property type="nucleotide sequence ID" value="NZ_QRGR01000022.1"/>
</dbReference>
<protein>
    <submittedName>
        <fullName evidence="4">T9SS C-terminal target domain-containing protein</fullName>
    </submittedName>
</protein>
<dbReference type="InterPro" id="IPR011042">
    <property type="entry name" value="6-blade_b-propeller_TolB-like"/>
</dbReference>
<dbReference type="Pfam" id="PF18962">
    <property type="entry name" value="Por_Secre_tail"/>
    <property type="match status" value="1"/>
</dbReference>
<dbReference type="PANTHER" id="PTHR35580">
    <property type="entry name" value="CELL SURFACE GLYCOPROTEIN (S-LAYER PROTEIN)-LIKE PROTEIN"/>
    <property type="match status" value="1"/>
</dbReference>
<keyword evidence="5" id="KW-1185">Reference proteome</keyword>
<dbReference type="InterPro" id="IPR026444">
    <property type="entry name" value="Secre_tail"/>
</dbReference>
<dbReference type="EMBL" id="QRGR01000022">
    <property type="protein sequence ID" value="RDV13632.1"/>
    <property type="molecule type" value="Genomic_DNA"/>
</dbReference>
<dbReference type="Pfam" id="PF06739">
    <property type="entry name" value="SBBP"/>
    <property type="match status" value="6"/>
</dbReference>
<dbReference type="OrthoDB" id="885845at2"/>
<accession>A0A3D8L9H6</accession>
<dbReference type="InterPro" id="IPR045829">
    <property type="entry name" value="PKD_6"/>
</dbReference>
<evidence type="ECO:0000256" key="1">
    <source>
        <dbReference type="SAM" id="SignalP"/>
    </source>
</evidence>
<dbReference type="InterPro" id="IPR010620">
    <property type="entry name" value="SBBP_repeat"/>
</dbReference>
<sequence>MKRNVQHAVTLLFLFLFYLPTFAQQPTLEWAQHYKASADDEDSPLSIAVDAEGNSYVAGVSQAEEPVRSTTIKYSPSGQQLWAVQPEGNFTIVDIALDSDGGVFVTGYSNGDYLTIRYDATTGKQTWVQHYDGTGRADEATAITVDDAGGVYVTGRSLDDIYLDYQYATIRYDAATGQQTWVQRYGNELGNDYATAIAVDNMGGVYVTGSSYGARPVAVAATVRYDAATGEQTWVQQYQGGFHSEASAIAVDKAGGVYVTGYSNDFSYGSGTGDDNFFTTRYAAATGEQTWSQHYDGTGNEDRATDIAVDDAGGVYVTGRSIGPYLEYEYATIRYDASTGDQDWVQRYGHPFGGYSATAIAVDNTGGVYVTGTGSGVKDPAHLIATIRYDATTGEQVWVESYTGTDNSSAWGRDIAVDNAGSVYVTGISNGDFVTIKYSQCPKLAEAAITGSTTAAAGTSGSVYSLSGTGATSFTWNITDSDGNMYTDFTGQGTNSISVDWPSRPDLFKISLTYRAGSGCPSTTSVLYVHVFDPEAGFVTGGGWYESPANPDYEFMQESRRAHLSLVARYSQRNEKEVQGSTRLLLQAGSFTFRSTSYEAGTLVITDNSAFVRGLGTVTYREGRGRPVNDEREFGFLVAATDGDFGAGAGQDRFRLQIYVINEDGSQGAVVYDNQAGCPSASLDDNAEACTVIGGGNITIHKKNTNRITKKQSLSAGMSLDKQELEVYPTAVSDRAMVSFSLEHDGNYTLELYDMKGALVKRIAAGAAEAGRQYEQEISVEGMGAGLYLARLTTGTKVQTVKLIVQR</sequence>
<feature type="signal peptide" evidence="1">
    <location>
        <begin position="1"/>
        <end position="23"/>
    </location>
</feature>
<comment type="caution">
    <text evidence="4">The sequence shown here is derived from an EMBL/GenBank/DDBJ whole genome shotgun (WGS) entry which is preliminary data.</text>
</comment>
<keyword evidence="1" id="KW-0732">Signal</keyword>
<dbReference type="AlphaFoldDB" id="A0A3D8L9H6"/>
<feature type="domain" description="Secretion system C-terminal sorting" evidence="2">
    <location>
        <begin position="727"/>
        <end position="805"/>
    </location>
</feature>
<proteinExistence type="predicted"/>
<evidence type="ECO:0000313" key="5">
    <source>
        <dbReference type="Proteomes" id="UP000256708"/>
    </source>
</evidence>
<name>A0A3D8L9H6_9BACT</name>